<comment type="domain">
    <text evidence="5">The PRC barrel domain binds ribosomal protein uS19.</text>
</comment>
<dbReference type="InterPro" id="IPR009000">
    <property type="entry name" value="Transl_B-barrel_sf"/>
</dbReference>
<evidence type="ECO:0000256" key="1">
    <source>
        <dbReference type="ARBA" id="ARBA00022490"/>
    </source>
</evidence>
<feature type="compositionally biased region" description="Low complexity" evidence="6">
    <location>
        <begin position="189"/>
        <end position="201"/>
    </location>
</feature>
<keyword evidence="1 5" id="KW-0963">Cytoplasm</keyword>
<dbReference type="HAMAP" id="MF_00014">
    <property type="entry name" value="Ribosome_mat_RimM"/>
    <property type="match status" value="1"/>
</dbReference>
<evidence type="ECO:0000313" key="9">
    <source>
        <dbReference type="EMBL" id="MDZ5663909.1"/>
    </source>
</evidence>
<evidence type="ECO:0000256" key="6">
    <source>
        <dbReference type="SAM" id="MobiDB-lite"/>
    </source>
</evidence>
<dbReference type="PANTHER" id="PTHR33692">
    <property type="entry name" value="RIBOSOME MATURATION FACTOR RIMM"/>
    <property type="match status" value="1"/>
</dbReference>
<dbReference type="Gene3D" id="2.30.30.240">
    <property type="entry name" value="PRC-barrel domain"/>
    <property type="match status" value="1"/>
</dbReference>
<dbReference type="RefSeq" id="WP_322425555.1">
    <property type="nucleotide sequence ID" value="NZ_JAXQPW010000008.1"/>
</dbReference>
<comment type="function">
    <text evidence="5">An accessory protein needed during the final step in the assembly of 30S ribosomal subunit, possibly for assembly of the head region. Essential for efficient processing of 16S rRNA. May be needed both before and after RbfA during the maturation of 16S rRNA. It has affinity for free ribosomal 30S subunits but not for 70S ribosomes.</text>
</comment>
<evidence type="ECO:0000256" key="3">
    <source>
        <dbReference type="ARBA" id="ARBA00022552"/>
    </source>
</evidence>
<dbReference type="SUPFAM" id="SSF50447">
    <property type="entry name" value="Translation proteins"/>
    <property type="match status" value="1"/>
</dbReference>
<dbReference type="Gene3D" id="2.40.30.60">
    <property type="entry name" value="RimM"/>
    <property type="match status" value="1"/>
</dbReference>
<dbReference type="InterPro" id="IPR011033">
    <property type="entry name" value="PRC_barrel-like_sf"/>
</dbReference>
<dbReference type="InterPro" id="IPR011961">
    <property type="entry name" value="RimM"/>
</dbReference>
<keyword evidence="10" id="KW-1185">Reference proteome</keyword>
<keyword evidence="3 5" id="KW-0698">rRNA processing</keyword>
<comment type="subunit">
    <text evidence="5">Binds ribosomal protein uS19.</text>
</comment>
<evidence type="ECO:0000256" key="4">
    <source>
        <dbReference type="ARBA" id="ARBA00023186"/>
    </source>
</evidence>
<dbReference type="InterPro" id="IPR002676">
    <property type="entry name" value="RimM_N"/>
</dbReference>
<name>A0ABU5KHG9_9ACTN</name>
<evidence type="ECO:0000313" key="10">
    <source>
        <dbReference type="Proteomes" id="UP001291999"/>
    </source>
</evidence>
<accession>A0ABU5KHG9</accession>
<dbReference type="InterPro" id="IPR036976">
    <property type="entry name" value="RimM_N_sf"/>
</dbReference>
<organism evidence="9 10">
    <name type="scientific">Nocardioides renjunii</name>
    <dbReference type="NCBI Taxonomy" id="3095075"/>
    <lineage>
        <taxon>Bacteria</taxon>
        <taxon>Bacillati</taxon>
        <taxon>Actinomycetota</taxon>
        <taxon>Actinomycetes</taxon>
        <taxon>Propionibacteriales</taxon>
        <taxon>Nocardioidaceae</taxon>
        <taxon>Nocardioides</taxon>
    </lineage>
</organism>
<proteinExistence type="inferred from homology"/>
<sequence>MSDQQAGEIEVVVGRIGKPHGIRGEVTLDVRTDEPDRRFAPGTTLRAEAPAGADRRPSSLTVARARWHQTTLLVTFEELADRNAAEAVRGTVLHATIGPDETPEDPDEFYDHQLVGLDVVDLDGTHLGTVKGLVHGSAQDLLSVRTTDGRDALVPFVTALVPEVDLDARRVVVADRPGLVSPFPDDAPDAPAASDAGVGDASDGGSGDA</sequence>
<evidence type="ECO:0000256" key="5">
    <source>
        <dbReference type="HAMAP-Rule" id="MF_00014"/>
    </source>
</evidence>
<dbReference type="Pfam" id="PF24986">
    <property type="entry name" value="PRC_RimM"/>
    <property type="match status" value="1"/>
</dbReference>
<comment type="similarity">
    <text evidence="5">Belongs to the RimM family.</text>
</comment>
<feature type="domain" description="Ribosome maturation factor RimM PRC barrel" evidence="8">
    <location>
        <begin position="112"/>
        <end position="179"/>
    </location>
</feature>
<keyword evidence="4 5" id="KW-0143">Chaperone</keyword>
<feature type="region of interest" description="Disordered" evidence="6">
    <location>
        <begin position="33"/>
        <end position="56"/>
    </location>
</feature>
<dbReference type="NCBIfam" id="TIGR02273">
    <property type="entry name" value="16S_RimM"/>
    <property type="match status" value="1"/>
</dbReference>
<reference evidence="9 10" key="1">
    <citation type="submission" date="2023-11" db="EMBL/GenBank/DDBJ databases">
        <title>Novel species in genus Nocardioides.</title>
        <authorList>
            <person name="Zhou H."/>
        </authorList>
    </citation>
    <scope>NUCLEOTIDE SEQUENCE [LARGE SCALE GENOMIC DNA]</scope>
    <source>
        <strain evidence="9 10">S-58</strain>
    </source>
</reference>
<dbReference type="InterPro" id="IPR056792">
    <property type="entry name" value="PRC_RimM"/>
</dbReference>
<dbReference type="PANTHER" id="PTHR33692:SF1">
    <property type="entry name" value="RIBOSOME MATURATION FACTOR RIMM"/>
    <property type="match status" value="1"/>
</dbReference>
<feature type="region of interest" description="Disordered" evidence="6">
    <location>
        <begin position="177"/>
        <end position="209"/>
    </location>
</feature>
<protein>
    <recommendedName>
        <fullName evidence="5">Ribosome maturation factor RimM</fullName>
    </recommendedName>
</protein>
<dbReference type="Proteomes" id="UP001291999">
    <property type="component" value="Unassembled WGS sequence"/>
</dbReference>
<dbReference type="Pfam" id="PF01782">
    <property type="entry name" value="RimM"/>
    <property type="match status" value="1"/>
</dbReference>
<feature type="domain" description="RimM N-terminal" evidence="7">
    <location>
        <begin position="12"/>
        <end position="95"/>
    </location>
</feature>
<evidence type="ECO:0000256" key="2">
    <source>
        <dbReference type="ARBA" id="ARBA00022517"/>
    </source>
</evidence>
<comment type="subcellular location">
    <subcellularLocation>
        <location evidence="5">Cytoplasm</location>
    </subcellularLocation>
</comment>
<evidence type="ECO:0000259" key="7">
    <source>
        <dbReference type="Pfam" id="PF01782"/>
    </source>
</evidence>
<comment type="caution">
    <text evidence="9">The sequence shown here is derived from an EMBL/GenBank/DDBJ whole genome shotgun (WGS) entry which is preliminary data.</text>
</comment>
<evidence type="ECO:0000259" key="8">
    <source>
        <dbReference type="Pfam" id="PF24986"/>
    </source>
</evidence>
<dbReference type="EMBL" id="JAXQPW010000008">
    <property type="protein sequence ID" value="MDZ5663909.1"/>
    <property type="molecule type" value="Genomic_DNA"/>
</dbReference>
<keyword evidence="2 5" id="KW-0690">Ribosome biogenesis</keyword>
<dbReference type="SUPFAM" id="SSF50346">
    <property type="entry name" value="PRC-barrel domain"/>
    <property type="match status" value="1"/>
</dbReference>
<gene>
    <name evidence="5 9" type="primary">rimM</name>
    <name evidence="9" type="ORF">SFC79_19185</name>
</gene>